<dbReference type="AlphaFoldDB" id="A0A9P1C527"/>
<evidence type="ECO:0000256" key="3">
    <source>
        <dbReference type="ARBA" id="ARBA00022989"/>
    </source>
</evidence>
<evidence type="ECO:0000256" key="4">
    <source>
        <dbReference type="ARBA" id="ARBA00023136"/>
    </source>
</evidence>
<name>A0A9P1C527_9DINO</name>
<evidence type="ECO:0000313" key="8">
    <source>
        <dbReference type="EMBL" id="CAI3985239.1"/>
    </source>
</evidence>
<dbReference type="EMBL" id="CAMXCT020000969">
    <property type="protein sequence ID" value="CAL1138614.1"/>
    <property type="molecule type" value="Genomic_DNA"/>
</dbReference>
<evidence type="ECO:0000256" key="6">
    <source>
        <dbReference type="SAM" id="Phobius"/>
    </source>
</evidence>
<dbReference type="Pfam" id="PF03798">
    <property type="entry name" value="TRAM_LAG1_CLN8"/>
    <property type="match status" value="1"/>
</dbReference>
<dbReference type="OrthoDB" id="412478at2759"/>
<keyword evidence="10" id="KW-1185">Reference proteome</keyword>
<reference evidence="8" key="1">
    <citation type="submission" date="2022-10" db="EMBL/GenBank/DDBJ databases">
        <authorList>
            <person name="Chen Y."/>
            <person name="Dougan E. K."/>
            <person name="Chan C."/>
            <person name="Rhodes N."/>
            <person name="Thang M."/>
        </authorList>
    </citation>
    <scope>NUCLEOTIDE SEQUENCE</scope>
</reference>
<keyword evidence="3 6" id="KW-1133">Transmembrane helix</keyword>
<dbReference type="PANTHER" id="PTHR13439:SF0">
    <property type="entry name" value="TOPOISOMERASE I DAMAGE AFFECTED PROTEIN 4"/>
    <property type="match status" value="1"/>
</dbReference>
<dbReference type="GO" id="GO:0005783">
    <property type="term" value="C:endoplasmic reticulum"/>
    <property type="evidence" value="ECO:0007669"/>
    <property type="project" value="TreeGrafter"/>
</dbReference>
<protein>
    <recommendedName>
        <fullName evidence="7">TLC domain-containing protein</fullName>
    </recommendedName>
</protein>
<accession>A0A9P1C527</accession>
<dbReference type="Proteomes" id="UP001152797">
    <property type="component" value="Unassembled WGS sequence"/>
</dbReference>
<feature type="transmembrane region" description="Helical" evidence="6">
    <location>
        <begin position="62"/>
        <end position="80"/>
    </location>
</feature>
<evidence type="ECO:0000313" key="10">
    <source>
        <dbReference type="Proteomes" id="UP001152797"/>
    </source>
</evidence>
<feature type="domain" description="TLC" evidence="7">
    <location>
        <begin position="1"/>
        <end position="188"/>
    </location>
</feature>
<dbReference type="InterPro" id="IPR050846">
    <property type="entry name" value="TLCD"/>
</dbReference>
<keyword evidence="4 5" id="KW-0472">Membrane</keyword>
<evidence type="ECO:0000256" key="5">
    <source>
        <dbReference type="PROSITE-ProRule" id="PRU00205"/>
    </source>
</evidence>
<feature type="transmembrane region" description="Helical" evidence="6">
    <location>
        <begin position="155"/>
        <end position="177"/>
    </location>
</feature>
<dbReference type="PANTHER" id="PTHR13439">
    <property type="entry name" value="CT120 PROTEIN"/>
    <property type="match status" value="1"/>
</dbReference>
<reference evidence="9" key="2">
    <citation type="submission" date="2024-04" db="EMBL/GenBank/DDBJ databases">
        <authorList>
            <person name="Chen Y."/>
            <person name="Shah S."/>
            <person name="Dougan E. K."/>
            <person name="Thang M."/>
            <person name="Chan C."/>
        </authorList>
    </citation>
    <scope>NUCLEOTIDE SEQUENCE [LARGE SCALE GENOMIC DNA]</scope>
</reference>
<comment type="caution">
    <text evidence="8">The sequence shown here is derived from an EMBL/GenBank/DDBJ whole genome shotgun (WGS) entry which is preliminary data.</text>
</comment>
<dbReference type="PROSITE" id="PS50922">
    <property type="entry name" value="TLC"/>
    <property type="match status" value="1"/>
</dbReference>
<dbReference type="EMBL" id="CAMXCT010000969">
    <property type="protein sequence ID" value="CAI3985239.1"/>
    <property type="molecule type" value="Genomic_DNA"/>
</dbReference>
<evidence type="ECO:0000256" key="2">
    <source>
        <dbReference type="ARBA" id="ARBA00022692"/>
    </source>
</evidence>
<evidence type="ECO:0000256" key="1">
    <source>
        <dbReference type="ARBA" id="ARBA00004141"/>
    </source>
</evidence>
<dbReference type="GO" id="GO:0016020">
    <property type="term" value="C:membrane"/>
    <property type="evidence" value="ECO:0007669"/>
    <property type="project" value="UniProtKB-SubCell"/>
</dbReference>
<feature type="transmembrane region" description="Helical" evidence="6">
    <location>
        <begin position="31"/>
        <end position="55"/>
    </location>
</feature>
<dbReference type="GO" id="GO:0055088">
    <property type="term" value="P:lipid homeostasis"/>
    <property type="evidence" value="ECO:0007669"/>
    <property type="project" value="TreeGrafter"/>
</dbReference>
<evidence type="ECO:0000259" key="7">
    <source>
        <dbReference type="PROSITE" id="PS50922"/>
    </source>
</evidence>
<comment type="subcellular location">
    <subcellularLocation>
        <location evidence="1">Membrane</location>
        <topology evidence="1">Multi-pass membrane protein</topology>
    </subcellularLocation>
</comment>
<dbReference type="EMBL" id="CAMXCT030000969">
    <property type="protein sequence ID" value="CAL4772551.1"/>
    <property type="molecule type" value="Genomic_DNA"/>
</dbReference>
<feature type="transmembrane region" description="Helical" evidence="6">
    <location>
        <begin position="86"/>
        <end position="107"/>
    </location>
</feature>
<keyword evidence="2 5" id="KW-0812">Transmembrane</keyword>
<evidence type="ECO:0000313" key="9">
    <source>
        <dbReference type="EMBL" id="CAL1138614.1"/>
    </source>
</evidence>
<organism evidence="8">
    <name type="scientific">Cladocopium goreaui</name>
    <dbReference type="NCBI Taxonomy" id="2562237"/>
    <lineage>
        <taxon>Eukaryota</taxon>
        <taxon>Sar</taxon>
        <taxon>Alveolata</taxon>
        <taxon>Dinophyceae</taxon>
        <taxon>Suessiales</taxon>
        <taxon>Symbiodiniaceae</taxon>
        <taxon>Cladocopium</taxon>
    </lineage>
</organism>
<feature type="transmembrane region" description="Helical" evidence="6">
    <location>
        <begin position="114"/>
        <end position="135"/>
    </location>
</feature>
<proteinExistence type="predicted"/>
<gene>
    <name evidence="8" type="ORF">C1SCF055_LOCUS12710</name>
</gene>
<sequence length="195" mass="22153">MGLLIEEPFATSFRRVCMFDAPIDTVHGRSLILQTAMPTILGYFVYDLALACLVSETSMERLITIHHILCVVVWPISYHYQAGCFYLLYMMAAELSTPFLWLVVYFLPRYKVTGPFYIFMGLVMVLVFFVIRVLPGPALLNSLISSQSYWKDVNTPVYALAMVTLPLPSLLFTYWFVRILQGMVGALAGPDKKEV</sequence>
<dbReference type="InterPro" id="IPR006634">
    <property type="entry name" value="TLC-dom"/>
</dbReference>